<organism evidence="13 14">
    <name type="scientific">Heterostelium pallidum (strain ATCC 26659 / Pp 5 / PN500)</name>
    <name type="common">Cellular slime mold</name>
    <name type="synonym">Polysphondylium pallidum</name>
    <dbReference type="NCBI Taxonomy" id="670386"/>
    <lineage>
        <taxon>Eukaryota</taxon>
        <taxon>Amoebozoa</taxon>
        <taxon>Evosea</taxon>
        <taxon>Eumycetozoa</taxon>
        <taxon>Dictyostelia</taxon>
        <taxon>Acytosteliales</taxon>
        <taxon>Acytosteliaceae</taxon>
        <taxon>Heterostelium</taxon>
    </lineage>
</organism>
<keyword evidence="2" id="KW-0963">Cytoplasm</keyword>
<dbReference type="AlphaFoldDB" id="D3AXV4"/>
<protein>
    <submittedName>
        <fullName evidence="13">Pleckstrin domain-containing protein</fullName>
    </submittedName>
</protein>
<dbReference type="PANTHER" id="PTHR12673">
    <property type="entry name" value="FACIOGENITAL DYSPLASIA PROTEIN"/>
    <property type="match status" value="1"/>
</dbReference>
<evidence type="ECO:0000256" key="1">
    <source>
        <dbReference type="ARBA" id="ARBA00004245"/>
    </source>
</evidence>
<feature type="domain" description="FYVE-type" evidence="12">
    <location>
        <begin position="376"/>
        <end position="434"/>
    </location>
</feature>
<dbReference type="SMART" id="SM00064">
    <property type="entry name" value="FYVE"/>
    <property type="match status" value="1"/>
</dbReference>
<evidence type="ECO:0000256" key="9">
    <source>
        <dbReference type="SAM" id="MobiDB-lite"/>
    </source>
</evidence>
<feature type="region of interest" description="Disordered" evidence="9">
    <location>
        <begin position="658"/>
        <end position="850"/>
    </location>
</feature>
<dbReference type="GO" id="GO:0008270">
    <property type="term" value="F:zinc ion binding"/>
    <property type="evidence" value="ECO:0007669"/>
    <property type="project" value="UniProtKB-KW"/>
</dbReference>
<evidence type="ECO:0000313" key="14">
    <source>
        <dbReference type="Proteomes" id="UP000001396"/>
    </source>
</evidence>
<dbReference type="Pfam" id="PF00621">
    <property type="entry name" value="RhoGEF"/>
    <property type="match status" value="1"/>
</dbReference>
<feature type="compositionally biased region" description="Polar residues" evidence="9">
    <location>
        <begin position="707"/>
        <end position="720"/>
    </location>
</feature>
<dbReference type="InterPro" id="IPR000306">
    <property type="entry name" value="Znf_FYVE"/>
</dbReference>
<feature type="region of interest" description="Disordered" evidence="9">
    <location>
        <begin position="609"/>
        <end position="635"/>
    </location>
</feature>
<proteinExistence type="predicted"/>
<evidence type="ECO:0000313" key="13">
    <source>
        <dbReference type="EMBL" id="EFA85781.1"/>
    </source>
</evidence>
<dbReference type="InterPro" id="IPR001849">
    <property type="entry name" value="PH_domain"/>
</dbReference>
<evidence type="ECO:0000259" key="11">
    <source>
        <dbReference type="PROSITE" id="PS50010"/>
    </source>
</evidence>
<feature type="domain" description="PH" evidence="10">
    <location>
        <begin position="243"/>
        <end position="343"/>
    </location>
</feature>
<dbReference type="InParanoid" id="D3AXV4"/>
<dbReference type="Gene3D" id="2.30.29.30">
    <property type="entry name" value="Pleckstrin-homology domain (PH domain)/Phosphotyrosine-binding domain (PTB)"/>
    <property type="match status" value="1"/>
</dbReference>
<keyword evidence="4" id="KW-0479">Metal-binding</keyword>
<dbReference type="PROSITE" id="PS50178">
    <property type="entry name" value="ZF_FYVE"/>
    <property type="match status" value="1"/>
</dbReference>
<evidence type="ECO:0000256" key="2">
    <source>
        <dbReference type="ARBA" id="ARBA00022490"/>
    </source>
</evidence>
<evidence type="ECO:0000256" key="3">
    <source>
        <dbReference type="ARBA" id="ARBA00022658"/>
    </source>
</evidence>
<dbReference type="SMART" id="SM00233">
    <property type="entry name" value="PH"/>
    <property type="match status" value="1"/>
</dbReference>
<dbReference type="GO" id="GO:0005737">
    <property type="term" value="C:cytoplasm"/>
    <property type="evidence" value="ECO:0007669"/>
    <property type="project" value="TreeGrafter"/>
</dbReference>
<reference evidence="13 14" key="1">
    <citation type="journal article" date="2011" name="Genome Res.">
        <title>Phylogeny-wide analysis of social amoeba genomes highlights ancient origins for complex intercellular communication.</title>
        <authorList>
            <person name="Heidel A.J."/>
            <person name="Lawal H.M."/>
            <person name="Felder M."/>
            <person name="Schilde C."/>
            <person name="Helps N.R."/>
            <person name="Tunggal B."/>
            <person name="Rivero F."/>
            <person name="John U."/>
            <person name="Schleicher M."/>
            <person name="Eichinger L."/>
            <person name="Platzer M."/>
            <person name="Noegel A.A."/>
            <person name="Schaap P."/>
            <person name="Gloeckner G."/>
        </authorList>
    </citation>
    <scope>NUCLEOTIDE SEQUENCE [LARGE SCALE GENOMIC DNA]</scope>
    <source>
        <strain evidence="14">ATCC 26659 / Pp 5 / PN500</strain>
    </source>
</reference>
<evidence type="ECO:0000256" key="6">
    <source>
        <dbReference type="ARBA" id="ARBA00022833"/>
    </source>
</evidence>
<dbReference type="Gene3D" id="3.30.40.10">
    <property type="entry name" value="Zinc/RING finger domain, C3HC4 (zinc finger)"/>
    <property type="match status" value="1"/>
</dbReference>
<feature type="compositionally biased region" description="Polar residues" evidence="9">
    <location>
        <begin position="616"/>
        <end position="634"/>
    </location>
</feature>
<dbReference type="InterPro" id="IPR017455">
    <property type="entry name" value="Znf_FYVE-rel"/>
</dbReference>
<dbReference type="OMA" id="IQDRMTT"/>
<evidence type="ECO:0000256" key="7">
    <source>
        <dbReference type="ARBA" id="ARBA00023212"/>
    </source>
</evidence>
<dbReference type="RefSeq" id="XP_020437887.1">
    <property type="nucleotide sequence ID" value="XM_020572029.1"/>
</dbReference>
<feature type="compositionally biased region" description="Low complexity" evidence="9">
    <location>
        <begin position="736"/>
        <end position="757"/>
    </location>
</feature>
<comment type="caution">
    <text evidence="13">The sequence shown here is derived from an EMBL/GenBank/DDBJ whole genome shotgun (WGS) entry which is preliminary data.</text>
</comment>
<feature type="compositionally biased region" description="Low complexity" evidence="9">
    <location>
        <begin position="694"/>
        <end position="706"/>
    </location>
</feature>
<evidence type="ECO:0000256" key="5">
    <source>
        <dbReference type="ARBA" id="ARBA00022771"/>
    </source>
</evidence>
<feature type="domain" description="DH" evidence="11">
    <location>
        <begin position="29"/>
        <end position="213"/>
    </location>
</feature>
<name>D3AXV4_HETP5</name>
<dbReference type="PANTHER" id="PTHR12673:SF251">
    <property type="entry name" value="DH DOMAIN-CONTAINING PROTEIN-RELATED"/>
    <property type="match status" value="1"/>
</dbReference>
<keyword evidence="7" id="KW-0206">Cytoskeleton</keyword>
<dbReference type="Proteomes" id="UP000001396">
    <property type="component" value="Unassembled WGS sequence"/>
</dbReference>
<dbReference type="PROSITE" id="PS50003">
    <property type="entry name" value="PH_DOMAIN"/>
    <property type="match status" value="1"/>
</dbReference>
<evidence type="ECO:0000259" key="10">
    <source>
        <dbReference type="PROSITE" id="PS50003"/>
    </source>
</evidence>
<sequence length="850" mass="93417">MVDQDLLGSLARAWITRKRYAKLLIQNENRDKVAKEILDTEIIYVRNLEVIVQYYLKPLRAIQPPLVSVKTLQQVFGHIEDLLTVNRELLNSIQDRMTTWYSNKKMGDIFLKLAPYLKMYTEYCSNYDRAISKLKEKSTESKDFGLFLKKISVESAFGLDLTSLLIMPVQRIPRYKLLLQSLIHLTPKEFSDYKVIEEALAKVSEVADHINESIREKQNSEKILSIQRRFTGYVPPLLAPLRTFIREGYLTKVCRKEPKKRWFILFSDALVYGTKTETTVANPIYKFHRLLPLANSKLVNLDDKDSKYKNSFQIIHTTKSFTVFADNEQEKASWIQSIESQLKFLSQNEGSVARMNRQYSKEEKDKASTAPVWIPDSEALQCMECSIKFTTIRRRHHCRRCGNVVCGKCSDQSFKLDNHSKPVRVCKSCFSYLTVANSRKEESPMNGSNQDSLESLSVESVLSTMNSNVSTSAAAAAADHTDTYSDNSDNEDRLISDSLSEIPNITLPALPGQDADSTRSLSPYSGSLSFSHLPPIPATSTTTTTNHSSSLSQLPPIPIASPNSSSNTLPPLPSNTLHPTSPKPALTQQNSLLSFCNFVLHANPNVEVAGTKKPATPSSPELTPSISKSTSTEEFTLPNIKSIPLPATSEPEIQLPTIINHNPQPISGSSSLSQQNINAAPKKPESKRFTYAFPTNPVPTDNTPPNRLQNGSNITVGLKQNPSTTPPLSSTPPISPNLTPSSPPNTSTNHKPAVPSKSLPPTPPKKTLPPIPPTPAASASPATSAAPEKSTTTPSLIQGVYFVPSASTPAASAGNGTPPAPPPKRVSHKPPATQTSAPPLPPKRGAAQVN</sequence>
<keyword evidence="3" id="KW-0344">Guanine-nucleotide releasing factor</keyword>
<dbReference type="InterPro" id="IPR037871">
    <property type="entry name" value="PH_Phafin"/>
</dbReference>
<dbReference type="CDD" id="cd00160">
    <property type="entry name" value="RhoGEF"/>
    <property type="match status" value="1"/>
</dbReference>
<dbReference type="InterPro" id="IPR011011">
    <property type="entry name" value="Znf_FYVE_PHD"/>
</dbReference>
<dbReference type="Pfam" id="PF01363">
    <property type="entry name" value="FYVE"/>
    <property type="match status" value="1"/>
</dbReference>
<dbReference type="SUPFAM" id="SSF48065">
    <property type="entry name" value="DBL homology domain (DH-domain)"/>
    <property type="match status" value="1"/>
</dbReference>
<dbReference type="InterPro" id="IPR013083">
    <property type="entry name" value="Znf_RING/FYVE/PHD"/>
</dbReference>
<dbReference type="EMBL" id="ADBJ01000004">
    <property type="protein sequence ID" value="EFA85781.1"/>
    <property type="molecule type" value="Genomic_DNA"/>
</dbReference>
<dbReference type="InterPro" id="IPR011993">
    <property type="entry name" value="PH-like_dom_sf"/>
</dbReference>
<feature type="compositionally biased region" description="Low complexity" evidence="9">
    <location>
        <begin position="533"/>
        <end position="580"/>
    </location>
</feature>
<dbReference type="GeneID" id="31356541"/>
<dbReference type="CDD" id="cd01218">
    <property type="entry name" value="PH_Phafin2-like"/>
    <property type="match status" value="1"/>
</dbReference>
<dbReference type="Gene3D" id="1.20.900.10">
    <property type="entry name" value="Dbl homology (DH) domain"/>
    <property type="match status" value="1"/>
</dbReference>
<feature type="compositionally biased region" description="Polar residues" evidence="9">
    <location>
        <begin position="658"/>
        <end position="678"/>
    </location>
</feature>
<feature type="region of interest" description="Disordered" evidence="9">
    <location>
        <begin position="533"/>
        <end position="586"/>
    </location>
</feature>
<dbReference type="SUPFAM" id="SSF50729">
    <property type="entry name" value="PH domain-like"/>
    <property type="match status" value="1"/>
</dbReference>
<keyword evidence="5 8" id="KW-0863">Zinc-finger</keyword>
<gene>
    <name evidence="13" type="primary">gxcU</name>
    <name evidence="13" type="ORF">PPL_01011</name>
</gene>
<evidence type="ECO:0000256" key="8">
    <source>
        <dbReference type="PROSITE-ProRule" id="PRU00091"/>
    </source>
</evidence>
<dbReference type="SUPFAM" id="SSF57903">
    <property type="entry name" value="FYVE/PHD zinc finger"/>
    <property type="match status" value="1"/>
</dbReference>
<accession>D3AXV4</accession>
<dbReference type="InterPro" id="IPR000219">
    <property type="entry name" value="DH_dom"/>
</dbReference>
<dbReference type="Pfam" id="PF00169">
    <property type="entry name" value="PH"/>
    <property type="match status" value="1"/>
</dbReference>
<keyword evidence="14" id="KW-1185">Reference proteome</keyword>
<evidence type="ECO:0000259" key="12">
    <source>
        <dbReference type="PROSITE" id="PS50178"/>
    </source>
</evidence>
<dbReference type="SMART" id="SM00325">
    <property type="entry name" value="RhoGEF"/>
    <property type="match status" value="1"/>
</dbReference>
<comment type="subcellular location">
    <subcellularLocation>
        <location evidence="1">Cytoplasm</location>
        <location evidence="1">Cytoskeleton</location>
    </subcellularLocation>
</comment>
<dbReference type="InterPro" id="IPR035899">
    <property type="entry name" value="DBL_dom_sf"/>
</dbReference>
<dbReference type="PROSITE" id="PS50010">
    <property type="entry name" value="DH_2"/>
    <property type="match status" value="1"/>
</dbReference>
<keyword evidence="6" id="KW-0862">Zinc</keyword>
<dbReference type="GO" id="GO:0005856">
    <property type="term" value="C:cytoskeleton"/>
    <property type="evidence" value="ECO:0007669"/>
    <property type="project" value="UniProtKB-SubCell"/>
</dbReference>
<feature type="compositionally biased region" description="Pro residues" evidence="9">
    <location>
        <begin position="758"/>
        <end position="775"/>
    </location>
</feature>
<dbReference type="STRING" id="670386.D3AXV4"/>
<evidence type="ECO:0000256" key="4">
    <source>
        <dbReference type="ARBA" id="ARBA00022723"/>
    </source>
</evidence>
<dbReference type="InterPro" id="IPR051092">
    <property type="entry name" value="FYVE_RhoGEF_PH"/>
</dbReference>
<dbReference type="GO" id="GO:0005085">
    <property type="term" value="F:guanyl-nucleotide exchange factor activity"/>
    <property type="evidence" value="ECO:0007669"/>
    <property type="project" value="UniProtKB-KW"/>
</dbReference>
<feature type="compositionally biased region" description="Low complexity" evidence="9">
    <location>
        <begin position="776"/>
        <end position="795"/>
    </location>
</feature>